<dbReference type="AlphaFoldDB" id="A0A9P0A9W6"/>
<comment type="subcellular location">
    <subcellularLocation>
        <location evidence="1">Membrane</location>
        <topology evidence="1">Single-pass type I membrane protein</topology>
    </subcellularLocation>
</comment>
<dbReference type="PANTHER" id="PTHR13055">
    <property type="entry name" value="TUMOR ENDOTHELIAL MARKER 7 RELATED"/>
    <property type="match status" value="1"/>
</dbReference>
<evidence type="ECO:0000256" key="3">
    <source>
        <dbReference type="ARBA" id="ARBA00022729"/>
    </source>
</evidence>
<dbReference type="PROSITE" id="PS51257">
    <property type="entry name" value="PROKAR_LIPOPROTEIN"/>
    <property type="match status" value="1"/>
</dbReference>
<accession>A0A9P0A9W6</accession>
<evidence type="ECO:0000313" key="8">
    <source>
        <dbReference type="Proteomes" id="UP001152759"/>
    </source>
</evidence>
<evidence type="ECO:0000256" key="4">
    <source>
        <dbReference type="ARBA" id="ARBA00022989"/>
    </source>
</evidence>
<feature type="transmembrane region" description="Helical" evidence="5">
    <location>
        <begin position="480"/>
        <end position="504"/>
    </location>
</feature>
<dbReference type="KEGG" id="btab:109034901"/>
<evidence type="ECO:0000313" key="7">
    <source>
        <dbReference type="EMBL" id="CAH0389771.1"/>
    </source>
</evidence>
<evidence type="ECO:0008006" key="9">
    <source>
        <dbReference type="Google" id="ProtNLM"/>
    </source>
</evidence>
<sequence length="538" mass="60661">MKMASRLLTSNLFVLLNLCLISSCYCRNSHLYYETDSLSFEDYDFSPIDHVRAKRSPYNLSQDSAHILRNANSSEDISGKPMSKSISITEPIDSNANISPSVAHSPILVSNPGESGKYPRGKNFTGLTRVSPISSGLSTPHILGGISSTSEIPALADEQTLVPSYPDPINNQTLSEHDISSSTNDTQSYYTHTIYNDPKIENEYWVDMDSHKDMKINELLSKSHRRAATLRLSFPFPFYGHMIRNVTIATGGFLYTGDYVHSWLAATQYIAPLMANFDTRLQNDSFVKYADNGTALTVLWENVRLQDSPKSGEFSFEVTLVNNGDIIFVYKKVPFSINSIKDEHHPVKVGLSDAYIMDRHVFLVRRKTIYEYHRIGIEKDRITNGTVIILKSLPSCLNFKSCDSCLAPNNNHLKCNWCESTGLCSTGVDRHRQQWLHKECDKTSVERRNECPAISHNSHMSESVARDSMGAPPKKAERSMMGVMGVFMLTVLISGAIMWVLYAYRYPHSMSGQILIRYRPSTWGWRREAGYTAATIHM</sequence>
<name>A0A9P0A9W6_BEMTA</name>
<keyword evidence="4 5" id="KW-1133">Transmembrane helix</keyword>
<keyword evidence="8" id="KW-1185">Reference proteome</keyword>
<reference evidence="7" key="1">
    <citation type="submission" date="2021-12" db="EMBL/GenBank/DDBJ databases">
        <authorList>
            <person name="King R."/>
        </authorList>
    </citation>
    <scope>NUCLEOTIDE SEQUENCE</scope>
</reference>
<dbReference type="InterPro" id="IPR031152">
    <property type="entry name" value="PLXDC"/>
</dbReference>
<feature type="signal peptide" evidence="6">
    <location>
        <begin position="1"/>
        <end position="26"/>
    </location>
</feature>
<dbReference type="PANTHER" id="PTHR13055:SF12">
    <property type="entry name" value="LD40707P"/>
    <property type="match status" value="1"/>
</dbReference>
<dbReference type="GO" id="GO:0016020">
    <property type="term" value="C:membrane"/>
    <property type="evidence" value="ECO:0007669"/>
    <property type="project" value="UniProtKB-SubCell"/>
</dbReference>
<gene>
    <name evidence="7" type="ORF">BEMITA_LOCUS8563</name>
</gene>
<feature type="chain" id="PRO_5040195306" description="Plexin domain-containing protein 2" evidence="6">
    <location>
        <begin position="27"/>
        <end position="538"/>
    </location>
</feature>
<protein>
    <recommendedName>
        <fullName evidence="9">Plexin domain-containing protein 2</fullName>
    </recommendedName>
</protein>
<keyword evidence="2 5" id="KW-0812">Transmembrane</keyword>
<evidence type="ECO:0000256" key="5">
    <source>
        <dbReference type="SAM" id="Phobius"/>
    </source>
</evidence>
<dbReference type="EMBL" id="OU963866">
    <property type="protein sequence ID" value="CAH0389771.1"/>
    <property type="molecule type" value="Genomic_DNA"/>
</dbReference>
<proteinExistence type="predicted"/>
<evidence type="ECO:0000256" key="1">
    <source>
        <dbReference type="ARBA" id="ARBA00004479"/>
    </source>
</evidence>
<evidence type="ECO:0000256" key="6">
    <source>
        <dbReference type="SAM" id="SignalP"/>
    </source>
</evidence>
<keyword evidence="3 6" id="KW-0732">Signal</keyword>
<dbReference type="Proteomes" id="UP001152759">
    <property type="component" value="Chromosome 5"/>
</dbReference>
<organism evidence="7 8">
    <name type="scientific">Bemisia tabaci</name>
    <name type="common">Sweetpotato whitefly</name>
    <name type="synonym">Aleurodes tabaci</name>
    <dbReference type="NCBI Taxonomy" id="7038"/>
    <lineage>
        <taxon>Eukaryota</taxon>
        <taxon>Metazoa</taxon>
        <taxon>Ecdysozoa</taxon>
        <taxon>Arthropoda</taxon>
        <taxon>Hexapoda</taxon>
        <taxon>Insecta</taxon>
        <taxon>Pterygota</taxon>
        <taxon>Neoptera</taxon>
        <taxon>Paraneoptera</taxon>
        <taxon>Hemiptera</taxon>
        <taxon>Sternorrhyncha</taxon>
        <taxon>Aleyrodoidea</taxon>
        <taxon>Aleyrodidae</taxon>
        <taxon>Aleyrodinae</taxon>
        <taxon>Bemisia</taxon>
    </lineage>
</organism>
<evidence type="ECO:0000256" key="2">
    <source>
        <dbReference type="ARBA" id="ARBA00022692"/>
    </source>
</evidence>
<keyword evidence="5" id="KW-0472">Membrane</keyword>